<keyword evidence="1" id="KW-0812">Transmembrane</keyword>
<evidence type="ECO:0000313" key="2">
    <source>
        <dbReference type="EMBL" id="CUN01614.1"/>
    </source>
</evidence>
<evidence type="ECO:0000313" key="3">
    <source>
        <dbReference type="Proteomes" id="UP000095727"/>
    </source>
</evidence>
<sequence length="143" mass="16919">MENDIWNEISSFLNQLRCENINRESYIYFQELANIQLKKKMEKEKVNKLLEHISYEDREKLKQYGEILEEEAFVSEQRAYCQGYVDCIQLLAGLGLLKKSTDMVIVFIPLILNIGNYQLFIGILQVLFCIISSVYVRNKRIRI</sequence>
<dbReference type="AlphaFoldDB" id="A0A173TFZ6"/>
<protein>
    <submittedName>
        <fullName evidence="2">Uncharacterized protein</fullName>
    </submittedName>
</protein>
<dbReference type="Proteomes" id="UP000095727">
    <property type="component" value="Unassembled WGS sequence"/>
</dbReference>
<gene>
    <name evidence="2" type="ORF">ERS852574_02161</name>
</gene>
<dbReference type="RefSeq" id="WP_195371443.1">
    <property type="nucleotide sequence ID" value="NZ_CYXR01000015.1"/>
</dbReference>
<keyword evidence="1" id="KW-1133">Transmembrane helix</keyword>
<name>A0A173TFZ6_9FIRM</name>
<keyword evidence="1" id="KW-0472">Membrane</keyword>
<evidence type="ECO:0000256" key="1">
    <source>
        <dbReference type="SAM" id="Phobius"/>
    </source>
</evidence>
<feature type="transmembrane region" description="Helical" evidence="1">
    <location>
        <begin position="117"/>
        <end position="136"/>
    </location>
</feature>
<organism evidence="2 3">
    <name type="scientific">Coprococcus comes</name>
    <dbReference type="NCBI Taxonomy" id="410072"/>
    <lineage>
        <taxon>Bacteria</taxon>
        <taxon>Bacillati</taxon>
        <taxon>Bacillota</taxon>
        <taxon>Clostridia</taxon>
        <taxon>Lachnospirales</taxon>
        <taxon>Lachnospiraceae</taxon>
        <taxon>Coprococcus</taxon>
    </lineage>
</organism>
<proteinExistence type="predicted"/>
<reference evidence="2 3" key="1">
    <citation type="submission" date="2015-09" db="EMBL/GenBank/DDBJ databases">
        <authorList>
            <consortium name="Pathogen Informatics"/>
        </authorList>
    </citation>
    <scope>NUCLEOTIDE SEQUENCE [LARGE SCALE GENOMIC DNA]</scope>
    <source>
        <strain evidence="2 3">2789STDY5834962</strain>
    </source>
</reference>
<accession>A0A173TFZ6</accession>
<dbReference type="EMBL" id="CYXR01000015">
    <property type="protein sequence ID" value="CUN01614.1"/>
    <property type="molecule type" value="Genomic_DNA"/>
</dbReference>